<keyword evidence="9" id="KW-1185">Reference proteome</keyword>
<evidence type="ECO:0000256" key="2">
    <source>
        <dbReference type="ARBA" id="ARBA00022729"/>
    </source>
</evidence>
<dbReference type="AlphaFoldDB" id="A0A951IXY2"/>
<evidence type="ECO:0000256" key="5">
    <source>
        <dbReference type="SAM" id="SignalP"/>
    </source>
</evidence>
<evidence type="ECO:0000259" key="6">
    <source>
        <dbReference type="Pfam" id="PF07980"/>
    </source>
</evidence>
<gene>
    <name evidence="8" type="ORF">EGN73_11245</name>
</gene>
<sequence>MKIQKNIYGLLLVLSVLFSGCDDLFDPAIQNVRDLESSYNEPRFAQGLIINGYARIPRNGWSFNDMATDDAVSNNENNAYFNVASGQWAADNDPLNQWTNSKAAIQYLNIMIQTADSVSFTVENPLVDRLFADRIKGEAYGLRALFMFHLLQAHGGMSEGQLLGVQILDEPKDLQSEFNVPRNTFEECMQQLYTDVEMALELLPLDYENIPTEDMMPDRYKALGASRNDYNRVFGEDARQLLSGRIAMAIRAQAALLAASPAFSQGSTTTYQDAADFAGELISLNGGVSGLAPNGLTWYTNVNEINNLGGGVNPPEILWRNSLGGPSSGLEESHFPPTQFGNGLLNPTQNLVDAFPTINGYPINHPQSEYDPSNPYSNRDPRLQHFIIYNGSTAGPNNAVINTSVDGGTNDGFNRVEVSTRTGYYMRKLLRQDVNLNPVSVNGQLHVHPRIRYTEIYLIYAEAANEAYGPMGTGTHGFSAYDIIRAIRQRAGIGLDNGDAYLESVKGDQDAMRELIRNERRLELCFEGFRFWDLRRWEKNLTEPARGIRIEANAFEVVNVQNRVFGEHMKYGPVPLGELLKYNALRQNTGW</sequence>
<dbReference type="InterPro" id="IPR012944">
    <property type="entry name" value="SusD_RagB_dom"/>
</dbReference>
<evidence type="ECO:0000259" key="7">
    <source>
        <dbReference type="Pfam" id="PF14322"/>
    </source>
</evidence>
<protein>
    <submittedName>
        <fullName evidence="8">RagB/SusD family nutrient uptake outer membrane protein</fullName>
    </submittedName>
</protein>
<organism evidence="8 9">
    <name type="scientific">Arthrospiribacter ruber</name>
    <dbReference type="NCBI Taxonomy" id="2487934"/>
    <lineage>
        <taxon>Bacteria</taxon>
        <taxon>Pseudomonadati</taxon>
        <taxon>Bacteroidota</taxon>
        <taxon>Cytophagia</taxon>
        <taxon>Cytophagales</taxon>
        <taxon>Cyclobacteriaceae</taxon>
        <taxon>Arthrospiribacter</taxon>
    </lineage>
</organism>
<evidence type="ECO:0000256" key="4">
    <source>
        <dbReference type="ARBA" id="ARBA00023237"/>
    </source>
</evidence>
<dbReference type="Pfam" id="PF07980">
    <property type="entry name" value="SusD_RagB"/>
    <property type="match status" value="1"/>
</dbReference>
<comment type="subcellular location">
    <subcellularLocation>
        <location evidence="1">Cell outer membrane</location>
    </subcellularLocation>
</comment>
<evidence type="ECO:0000256" key="1">
    <source>
        <dbReference type="ARBA" id="ARBA00004442"/>
    </source>
</evidence>
<dbReference type="Pfam" id="PF14322">
    <property type="entry name" value="SusD-like_3"/>
    <property type="match status" value="1"/>
</dbReference>
<name>A0A951IXY2_9BACT</name>
<dbReference type="InterPro" id="IPR033985">
    <property type="entry name" value="SusD-like_N"/>
</dbReference>
<dbReference type="EMBL" id="RPHB01000005">
    <property type="protein sequence ID" value="MBW3468382.1"/>
    <property type="molecule type" value="Genomic_DNA"/>
</dbReference>
<dbReference type="PROSITE" id="PS51257">
    <property type="entry name" value="PROKAR_LIPOPROTEIN"/>
    <property type="match status" value="1"/>
</dbReference>
<proteinExistence type="predicted"/>
<evidence type="ECO:0000313" key="8">
    <source>
        <dbReference type="EMBL" id="MBW3468382.1"/>
    </source>
</evidence>
<comment type="caution">
    <text evidence="8">The sequence shown here is derived from an EMBL/GenBank/DDBJ whole genome shotgun (WGS) entry which is preliminary data.</text>
</comment>
<evidence type="ECO:0000256" key="3">
    <source>
        <dbReference type="ARBA" id="ARBA00023136"/>
    </source>
</evidence>
<reference evidence="8 9" key="1">
    <citation type="journal article" date="2020" name="Syst. Appl. Microbiol.">
        <title>Arthrospiribacter ruber gen. nov., sp. nov., a novel bacterium isolated from Arthrospira cultures.</title>
        <authorList>
            <person name="Waleron M."/>
            <person name="Misztak A."/>
            <person name="Waleron M.M."/>
            <person name="Furmaniak M."/>
            <person name="Mrozik A."/>
            <person name="Waleron K."/>
        </authorList>
    </citation>
    <scope>NUCLEOTIDE SEQUENCE [LARGE SCALE GENOMIC DNA]</scope>
    <source>
        <strain evidence="8 9">DPMB0001</strain>
    </source>
</reference>
<keyword evidence="2 5" id="KW-0732">Signal</keyword>
<keyword evidence="3" id="KW-0472">Membrane</keyword>
<dbReference type="Proteomes" id="UP000727490">
    <property type="component" value="Unassembled WGS sequence"/>
</dbReference>
<feature type="domain" description="SusD-like N-terminal" evidence="7">
    <location>
        <begin position="62"/>
        <end position="211"/>
    </location>
</feature>
<evidence type="ECO:0000313" key="9">
    <source>
        <dbReference type="Proteomes" id="UP000727490"/>
    </source>
</evidence>
<feature type="chain" id="PRO_5037360864" evidence="5">
    <location>
        <begin position="22"/>
        <end position="591"/>
    </location>
</feature>
<dbReference type="RefSeq" id="WP_219289627.1">
    <property type="nucleotide sequence ID" value="NZ_RPHB01000005.1"/>
</dbReference>
<feature type="signal peptide" evidence="5">
    <location>
        <begin position="1"/>
        <end position="21"/>
    </location>
</feature>
<feature type="domain" description="RagB/SusD" evidence="6">
    <location>
        <begin position="336"/>
        <end position="591"/>
    </location>
</feature>
<keyword evidence="4" id="KW-0998">Cell outer membrane</keyword>
<accession>A0A951IXY2</accession>
<dbReference type="GO" id="GO:0009279">
    <property type="term" value="C:cell outer membrane"/>
    <property type="evidence" value="ECO:0007669"/>
    <property type="project" value="UniProtKB-SubCell"/>
</dbReference>